<proteinExistence type="predicted"/>
<evidence type="ECO:0000313" key="4">
    <source>
        <dbReference type="Proteomes" id="UP000001555"/>
    </source>
</evidence>
<dbReference type="EMBL" id="DS835781">
    <property type="protein sequence ID" value="EEC12550.1"/>
    <property type="molecule type" value="Genomic_DNA"/>
</dbReference>
<keyword evidence="1" id="KW-0472">Membrane</keyword>
<dbReference type="EnsemblMetazoa" id="ISCW009559-RA">
    <property type="protein sequence ID" value="ISCW009559-PA"/>
    <property type="gene ID" value="ISCW009559"/>
</dbReference>
<feature type="transmembrane region" description="Helical" evidence="1">
    <location>
        <begin position="38"/>
        <end position="61"/>
    </location>
</feature>
<dbReference type="InParanoid" id="B7Q128"/>
<protein>
    <submittedName>
        <fullName evidence="2 3">Uncharacterized protein</fullName>
    </submittedName>
</protein>
<keyword evidence="1" id="KW-0812">Transmembrane</keyword>
<evidence type="ECO:0000256" key="1">
    <source>
        <dbReference type="SAM" id="Phobius"/>
    </source>
</evidence>
<organism>
    <name type="scientific">Ixodes scapularis</name>
    <name type="common">Black-legged tick</name>
    <name type="synonym">Deer tick</name>
    <dbReference type="NCBI Taxonomy" id="6945"/>
    <lineage>
        <taxon>Eukaryota</taxon>
        <taxon>Metazoa</taxon>
        <taxon>Ecdysozoa</taxon>
        <taxon>Arthropoda</taxon>
        <taxon>Chelicerata</taxon>
        <taxon>Arachnida</taxon>
        <taxon>Acari</taxon>
        <taxon>Parasitiformes</taxon>
        <taxon>Ixodida</taxon>
        <taxon>Ixodoidea</taxon>
        <taxon>Ixodidae</taxon>
        <taxon>Ixodinae</taxon>
        <taxon>Ixodes</taxon>
    </lineage>
</organism>
<reference evidence="3" key="2">
    <citation type="submission" date="2020-05" db="UniProtKB">
        <authorList>
            <consortium name="EnsemblMetazoa"/>
        </authorList>
    </citation>
    <scope>IDENTIFICATION</scope>
    <source>
        <strain evidence="3">wikel</strain>
    </source>
</reference>
<sequence>MSVNSRSTATLPADAESPWLESDAVSATGVSSGGRGSMAALAFVVSLSFSVVLCLAAALATRTVQAWLNPKAFFGAAWRSQGVGGTNKDAAERGQSTTTPVEARYAREEYLFH</sequence>
<accession>B7Q128</accession>
<dbReference type="Proteomes" id="UP000001555">
    <property type="component" value="Unassembled WGS sequence"/>
</dbReference>
<name>B7Q128_IXOSC</name>
<reference evidence="2 4" key="1">
    <citation type="submission" date="2008-03" db="EMBL/GenBank/DDBJ databases">
        <title>Annotation of Ixodes scapularis.</title>
        <authorList>
            <consortium name="Ixodes scapularis Genome Project Consortium"/>
            <person name="Caler E."/>
            <person name="Hannick L.I."/>
            <person name="Bidwell S."/>
            <person name="Joardar V."/>
            <person name="Thiagarajan M."/>
            <person name="Amedeo P."/>
            <person name="Galinsky K.J."/>
            <person name="Schobel S."/>
            <person name="Inman J."/>
            <person name="Hostetler J."/>
            <person name="Miller J."/>
            <person name="Hammond M."/>
            <person name="Megy K."/>
            <person name="Lawson D."/>
            <person name="Kodira C."/>
            <person name="Sutton G."/>
            <person name="Meyer J."/>
            <person name="Hill C.A."/>
            <person name="Birren B."/>
            <person name="Nene V."/>
            <person name="Collins F."/>
            <person name="Alarcon-Chaidez F."/>
            <person name="Wikel S."/>
            <person name="Strausberg R."/>
        </authorList>
    </citation>
    <scope>NUCLEOTIDE SEQUENCE [LARGE SCALE GENOMIC DNA]</scope>
    <source>
        <strain evidence="4">Wikel</strain>
        <strain evidence="2">Wikel colony</strain>
    </source>
</reference>
<gene>
    <name evidence="2" type="ORF">IscW_ISCW009559</name>
</gene>
<keyword evidence="1" id="KW-1133">Transmembrane helix</keyword>
<dbReference type="EMBL" id="ABJB011119398">
    <property type="status" value="NOT_ANNOTATED_CDS"/>
    <property type="molecule type" value="Genomic_DNA"/>
</dbReference>
<evidence type="ECO:0000313" key="2">
    <source>
        <dbReference type="EMBL" id="EEC12550.1"/>
    </source>
</evidence>
<keyword evidence="4" id="KW-1185">Reference proteome</keyword>
<dbReference type="VEuPathDB" id="VectorBase:ISCW009559"/>
<dbReference type="HOGENOM" id="CLU_2136221_0_0_1"/>
<dbReference type="VEuPathDB" id="VectorBase:ISCI009559"/>
<evidence type="ECO:0000313" key="3">
    <source>
        <dbReference type="EnsemblMetazoa" id="ISCW009559-PA"/>
    </source>
</evidence>
<dbReference type="PaxDb" id="6945-B7Q128"/>
<dbReference type="AlphaFoldDB" id="B7Q128"/>